<evidence type="ECO:0000256" key="1">
    <source>
        <dbReference type="ARBA" id="ARBA00010609"/>
    </source>
</evidence>
<sequence>MKPSLLSTLTRALSLLTSVLATPVPEPLEFVNEYGALEAIPPEHRALDRRSPQSGDTACSNTANTRACWSNGFSIATDFDAKFPETGRDVIYDLEITNMTTLSPDGFNRLVLAVNGQYPGPTLIANWGDRMIVNVKNSLQHNGTSIHWHGLRQLNTVQHDGVGGVTECPLAPGETRQYILRCTQFGTSWYHSHYSAQYGDGVAGGIIINGPAVSNYDTDLGTMTFTDWYNDTAFQNNIRALHSTTGPPVPDSALINGTMKRADDMGSYHVTKVTKGKRFRIRLINIGIDNHFIISIDRHNFTVITSDFVPVKPYVATSVNINIGQRADIILTANQPIGNYWLRADIGDCGVNAYAGKVLSIIRYEGAPITDPTQQSTELINKPTACADEIVRPYVNNTVPQDQFTSAMQNISLGFNTTTTANNGSLVQWLIDGTATQIDWKNPTLDQVLSSTNNPSFALPNSSPNIIEIVSQPNSWTFWLLHTAPTNPVALPHPIHLHGHDFYILGSGGAGSTWNGDLSTLQFNNPPRRDTATMPAGGYLVLGFPADNPGVWLMHCHIPWHVGAGLSLQFVERRAEIDGVVNGAAAGGLGVHERTCEGWKRYWDGPGRVYEMDDSGL</sequence>
<dbReference type="SUPFAM" id="SSF49503">
    <property type="entry name" value="Cupredoxins"/>
    <property type="match status" value="3"/>
</dbReference>
<dbReference type="InterPro" id="IPR002355">
    <property type="entry name" value="Cu_oxidase_Cu_BS"/>
</dbReference>
<dbReference type="AlphaFoldDB" id="N1QF47"/>
<accession>N1QF47</accession>
<dbReference type="InterPro" id="IPR001117">
    <property type="entry name" value="Cu-oxidase_2nd"/>
</dbReference>
<dbReference type="PANTHER" id="PTHR11709">
    <property type="entry name" value="MULTI-COPPER OXIDASE"/>
    <property type="match status" value="1"/>
</dbReference>
<dbReference type="FunFam" id="2.60.40.420:FF:000021">
    <property type="entry name" value="Extracellular dihydrogeodin oxidase/laccase"/>
    <property type="match status" value="1"/>
</dbReference>
<dbReference type="Pfam" id="PF07732">
    <property type="entry name" value="Cu-oxidase_3"/>
    <property type="match status" value="1"/>
</dbReference>
<dbReference type="Pfam" id="PF00394">
    <property type="entry name" value="Cu-oxidase"/>
    <property type="match status" value="1"/>
</dbReference>
<evidence type="ECO:0000256" key="4">
    <source>
        <dbReference type="ARBA" id="ARBA00023008"/>
    </source>
</evidence>
<dbReference type="OrthoDB" id="2121828at2759"/>
<dbReference type="InterPro" id="IPR011706">
    <property type="entry name" value="Cu-oxidase_C"/>
</dbReference>
<evidence type="ECO:0000259" key="7">
    <source>
        <dbReference type="Pfam" id="PF07731"/>
    </source>
</evidence>
<dbReference type="SMR" id="N1QF47"/>
<feature type="domain" description="Plastocyanin-like" evidence="8">
    <location>
        <begin position="99"/>
        <end position="211"/>
    </location>
</feature>
<dbReference type="OMA" id="HNGTGIH"/>
<dbReference type="EMBL" id="KB456269">
    <property type="protein sequence ID" value="EMF09717.1"/>
    <property type="molecule type" value="Genomic_DNA"/>
</dbReference>
<dbReference type="eggNOG" id="KOG1263">
    <property type="taxonomic scope" value="Eukaryota"/>
</dbReference>
<evidence type="ECO:0000313" key="10">
    <source>
        <dbReference type="Proteomes" id="UP000016931"/>
    </source>
</evidence>
<dbReference type="InterPro" id="IPR008972">
    <property type="entry name" value="Cupredoxin"/>
</dbReference>
<dbReference type="CDD" id="cd13880">
    <property type="entry name" value="CuRO_2_MaLCC_like"/>
    <property type="match status" value="1"/>
</dbReference>
<feature type="domain" description="Plastocyanin-like" evidence="7">
    <location>
        <begin position="438"/>
        <end position="574"/>
    </location>
</feature>
<dbReference type="Pfam" id="PF07731">
    <property type="entry name" value="Cu-oxidase_2"/>
    <property type="match status" value="1"/>
</dbReference>
<dbReference type="InterPro" id="IPR033138">
    <property type="entry name" value="Cu_oxidase_CS"/>
</dbReference>
<evidence type="ECO:0000256" key="2">
    <source>
        <dbReference type="ARBA" id="ARBA00022723"/>
    </source>
</evidence>
<dbReference type="HOGENOM" id="CLU_006504_3_2_1"/>
<keyword evidence="4" id="KW-0186">Copper</keyword>
<evidence type="ECO:0000259" key="8">
    <source>
        <dbReference type="Pfam" id="PF07732"/>
    </source>
</evidence>
<reference evidence="9 10" key="1">
    <citation type="journal article" date="2012" name="PLoS Pathog.">
        <title>Diverse lifestyles and strategies of plant pathogenesis encoded in the genomes of eighteen Dothideomycetes fungi.</title>
        <authorList>
            <person name="Ohm R.A."/>
            <person name="Feau N."/>
            <person name="Henrissat B."/>
            <person name="Schoch C.L."/>
            <person name="Horwitz B.A."/>
            <person name="Barry K.W."/>
            <person name="Condon B.J."/>
            <person name="Copeland A.C."/>
            <person name="Dhillon B."/>
            <person name="Glaser F."/>
            <person name="Hesse C.N."/>
            <person name="Kosti I."/>
            <person name="LaButti K."/>
            <person name="Lindquist E.A."/>
            <person name="Lucas S."/>
            <person name="Salamov A.A."/>
            <person name="Bradshaw R.E."/>
            <person name="Ciuffetti L."/>
            <person name="Hamelin R.C."/>
            <person name="Kema G.H.J."/>
            <person name="Lawrence C."/>
            <person name="Scott J.A."/>
            <person name="Spatafora J.W."/>
            <person name="Turgeon B.G."/>
            <person name="de Wit P.J.G.M."/>
            <person name="Zhong S."/>
            <person name="Goodwin S.B."/>
            <person name="Grigoriev I.V."/>
        </authorList>
    </citation>
    <scope>NUCLEOTIDE SEQUENCE [LARGE SCALE GENOMIC DNA]</scope>
    <source>
        <strain evidence="9 10">SO2202</strain>
    </source>
</reference>
<organism evidence="9 10">
    <name type="scientific">Sphaerulina musiva (strain SO2202)</name>
    <name type="common">Poplar stem canker fungus</name>
    <name type="synonym">Septoria musiva</name>
    <dbReference type="NCBI Taxonomy" id="692275"/>
    <lineage>
        <taxon>Eukaryota</taxon>
        <taxon>Fungi</taxon>
        <taxon>Dikarya</taxon>
        <taxon>Ascomycota</taxon>
        <taxon>Pezizomycotina</taxon>
        <taxon>Dothideomycetes</taxon>
        <taxon>Dothideomycetidae</taxon>
        <taxon>Mycosphaerellales</taxon>
        <taxon>Mycosphaerellaceae</taxon>
        <taxon>Sphaerulina</taxon>
    </lineage>
</organism>
<dbReference type="GeneID" id="27899888"/>
<dbReference type="CDD" id="cd13901">
    <property type="entry name" value="CuRO_3_MaLCC_like"/>
    <property type="match status" value="1"/>
</dbReference>
<dbReference type="RefSeq" id="XP_016757838.1">
    <property type="nucleotide sequence ID" value="XM_016902751.1"/>
</dbReference>
<dbReference type="FunFam" id="2.60.40.420:FF:000045">
    <property type="entry name" value="Laccase 2"/>
    <property type="match status" value="1"/>
</dbReference>
<protein>
    <submittedName>
        <fullName evidence="9">Laccase</fullName>
    </submittedName>
</protein>
<dbReference type="InterPro" id="IPR011707">
    <property type="entry name" value="Cu-oxidase-like_N"/>
</dbReference>
<dbReference type="CDD" id="cd13854">
    <property type="entry name" value="CuRO_1_MaLCC_like"/>
    <property type="match status" value="1"/>
</dbReference>
<name>N1QF47_SPHMS</name>
<dbReference type="GO" id="GO:0016491">
    <property type="term" value="F:oxidoreductase activity"/>
    <property type="evidence" value="ECO:0007669"/>
    <property type="project" value="UniProtKB-KW"/>
</dbReference>
<feature type="chain" id="PRO_5004109804" evidence="5">
    <location>
        <begin position="22"/>
        <end position="617"/>
    </location>
</feature>
<dbReference type="PROSITE" id="PS00080">
    <property type="entry name" value="MULTICOPPER_OXIDASE2"/>
    <property type="match status" value="1"/>
</dbReference>
<evidence type="ECO:0000256" key="3">
    <source>
        <dbReference type="ARBA" id="ARBA00023002"/>
    </source>
</evidence>
<proteinExistence type="inferred from homology"/>
<comment type="similarity">
    <text evidence="1">Belongs to the multicopper oxidase family.</text>
</comment>
<dbReference type="PANTHER" id="PTHR11709:SF502">
    <property type="entry name" value="MULTICOPPER OXIDASE"/>
    <property type="match status" value="1"/>
</dbReference>
<gene>
    <name evidence="9" type="ORF">SEPMUDRAFT_136047</name>
</gene>
<dbReference type="PROSITE" id="PS00079">
    <property type="entry name" value="MULTICOPPER_OXIDASE1"/>
    <property type="match status" value="1"/>
</dbReference>
<dbReference type="InterPro" id="IPR045087">
    <property type="entry name" value="Cu-oxidase_fam"/>
</dbReference>
<evidence type="ECO:0000259" key="6">
    <source>
        <dbReference type="Pfam" id="PF00394"/>
    </source>
</evidence>
<keyword evidence="10" id="KW-1185">Reference proteome</keyword>
<dbReference type="Gene3D" id="2.60.40.420">
    <property type="entry name" value="Cupredoxins - blue copper proteins"/>
    <property type="match status" value="3"/>
</dbReference>
<feature type="domain" description="Plastocyanin-like" evidence="6">
    <location>
        <begin position="222"/>
        <end position="367"/>
    </location>
</feature>
<keyword evidence="3" id="KW-0560">Oxidoreductase</keyword>
<keyword evidence="2" id="KW-0479">Metal-binding</keyword>
<dbReference type="STRING" id="692275.N1QF47"/>
<dbReference type="Proteomes" id="UP000016931">
    <property type="component" value="Unassembled WGS sequence"/>
</dbReference>
<keyword evidence="5" id="KW-0732">Signal</keyword>
<evidence type="ECO:0000256" key="5">
    <source>
        <dbReference type="SAM" id="SignalP"/>
    </source>
</evidence>
<evidence type="ECO:0000313" key="9">
    <source>
        <dbReference type="EMBL" id="EMF09717.1"/>
    </source>
</evidence>
<dbReference type="GO" id="GO:0005507">
    <property type="term" value="F:copper ion binding"/>
    <property type="evidence" value="ECO:0007669"/>
    <property type="project" value="InterPro"/>
</dbReference>
<feature type="signal peptide" evidence="5">
    <location>
        <begin position="1"/>
        <end position="21"/>
    </location>
</feature>